<keyword evidence="2" id="KW-0547">Nucleotide-binding</keyword>
<dbReference type="GO" id="GO:0005524">
    <property type="term" value="F:ATP binding"/>
    <property type="evidence" value="ECO:0007669"/>
    <property type="project" value="UniProtKB-KW"/>
</dbReference>
<evidence type="ECO:0000256" key="1">
    <source>
        <dbReference type="ARBA" id="ARBA00022448"/>
    </source>
</evidence>
<dbReference type="RefSeq" id="WP_275414590.1">
    <property type="nucleotide sequence ID" value="NZ_BONT01000090.1"/>
</dbReference>
<keyword evidence="3 5" id="KW-0067">ATP-binding</keyword>
<dbReference type="InterPro" id="IPR012340">
    <property type="entry name" value="NA-bd_OB-fold"/>
</dbReference>
<dbReference type="PANTHER" id="PTHR43875:SF1">
    <property type="entry name" value="OSMOPROTECTIVE COMPOUNDS UPTAKE ATP-BINDING PROTEIN GGTA"/>
    <property type="match status" value="1"/>
</dbReference>
<dbReference type="CDD" id="cd03301">
    <property type="entry name" value="ABC_MalK_N"/>
    <property type="match status" value="1"/>
</dbReference>
<dbReference type="InterPro" id="IPR047641">
    <property type="entry name" value="ABC_transpr_MalK/UgpC-like"/>
</dbReference>
<feature type="domain" description="ABC transporter" evidence="4">
    <location>
        <begin position="19"/>
        <end position="250"/>
    </location>
</feature>
<evidence type="ECO:0000256" key="3">
    <source>
        <dbReference type="ARBA" id="ARBA00022840"/>
    </source>
</evidence>
<dbReference type="InterPro" id="IPR027417">
    <property type="entry name" value="P-loop_NTPase"/>
</dbReference>
<dbReference type="InterPro" id="IPR008995">
    <property type="entry name" value="Mo/tungstate-bd_C_term_dom"/>
</dbReference>
<dbReference type="GO" id="GO:0004553">
    <property type="term" value="F:hydrolase activity, hydrolyzing O-glycosyl compounds"/>
    <property type="evidence" value="ECO:0007669"/>
    <property type="project" value="InterPro"/>
</dbReference>
<dbReference type="Gene3D" id="2.40.50.140">
    <property type="entry name" value="Nucleic acid-binding proteins"/>
    <property type="match status" value="1"/>
</dbReference>
<dbReference type="PROSITE" id="PS01095">
    <property type="entry name" value="GH18_1"/>
    <property type="match status" value="1"/>
</dbReference>
<dbReference type="InterPro" id="IPR040582">
    <property type="entry name" value="OB_MalK-like"/>
</dbReference>
<dbReference type="GO" id="GO:0005975">
    <property type="term" value="P:carbohydrate metabolic process"/>
    <property type="evidence" value="ECO:0007669"/>
    <property type="project" value="InterPro"/>
</dbReference>
<protein>
    <submittedName>
        <fullName evidence="5">Multiple sugar transport system ATP-binding protein</fullName>
    </submittedName>
</protein>
<evidence type="ECO:0000259" key="4">
    <source>
        <dbReference type="PROSITE" id="PS50893"/>
    </source>
</evidence>
<dbReference type="SMART" id="SM00382">
    <property type="entry name" value="AAA"/>
    <property type="match status" value="1"/>
</dbReference>
<dbReference type="InterPro" id="IPR015855">
    <property type="entry name" value="ABC_transpr_MalK-like"/>
</dbReference>
<evidence type="ECO:0000313" key="5">
    <source>
        <dbReference type="EMBL" id="MBB6034900.1"/>
    </source>
</evidence>
<sequence length="397" mass="42812">MSDTEAIAEADVALPSVGVTLSKVDKVYRGGVRAVDGVDLDIEPGEFMVLVGPSGCGKSTLLRMIAGLEEVSGGEIHIGGADVTRDLPQQRDVAMVFQSYALYPRMSVQRNMEFGLRMRGTKRADRAEQATDVAKTLGLEHLLKRRPAALSGGQRQRVAMGRAIVRRPKVFLMDEPLSNLDAKLRVSMRAELSRLHKRLGVTTVYVTHDQIEAMTLGQRVAVLRDGVLQQCDTPANLFHKPVNLFVAAFIGSPSMNFVSATVASGKVRFADVEVDLPEGSPLATAERQVILGVRPTGLGVAGNGHPVIRAVPEIIEDLGDERHVVFPVAAPRVDTDATRAAVDAETADDVALLPDDHARFTVKLGIEVAVEVGEPIELAINPSRLYFFDPETGEALT</sequence>
<proteinExistence type="predicted"/>
<gene>
    <name evidence="5" type="ORF">HNR73_002754</name>
</gene>
<comment type="caution">
    <text evidence="5">The sequence shown here is derived from an EMBL/GenBank/DDBJ whole genome shotgun (WGS) entry which is preliminary data.</text>
</comment>
<dbReference type="EMBL" id="JACHGT010000005">
    <property type="protein sequence ID" value="MBB6034900.1"/>
    <property type="molecule type" value="Genomic_DNA"/>
</dbReference>
<dbReference type="Pfam" id="PF17912">
    <property type="entry name" value="OB_MalK"/>
    <property type="match status" value="1"/>
</dbReference>
<evidence type="ECO:0000256" key="2">
    <source>
        <dbReference type="ARBA" id="ARBA00022741"/>
    </source>
</evidence>
<dbReference type="InterPro" id="IPR003439">
    <property type="entry name" value="ABC_transporter-like_ATP-bd"/>
</dbReference>
<dbReference type="InterPro" id="IPR003593">
    <property type="entry name" value="AAA+_ATPase"/>
</dbReference>
<evidence type="ECO:0000313" key="6">
    <source>
        <dbReference type="Proteomes" id="UP000548476"/>
    </source>
</evidence>
<keyword evidence="5" id="KW-0762">Sugar transport</keyword>
<name>A0A841FSF3_9ACTN</name>
<dbReference type="PROSITE" id="PS50893">
    <property type="entry name" value="ABC_TRANSPORTER_2"/>
    <property type="match status" value="1"/>
</dbReference>
<dbReference type="GO" id="GO:0140359">
    <property type="term" value="F:ABC-type transporter activity"/>
    <property type="evidence" value="ECO:0007669"/>
    <property type="project" value="InterPro"/>
</dbReference>
<dbReference type="AlphaFoldDB" id="A0A841FSF3"/>
<dbReference type="Proteomes" id="UP000548476">
    <property type="component" value="Unassembled WGS sequence"/>
</dbReference>
<reference evidence="5 6" key="1">
    <citation type="submission" date="2020-08" db="EMBL/GenBank/DDBJ databases">
        <title>Genomic Encyclopedia of Type Strains, Phase IV (KMG-IV): sequencing the most valuable type-strain genomes for metagenomic binning, comparative biology and taxonomic classification.</title>
        <authorList>
            <person name="Goeker M."/>
        </authorList>
    </citation>
    <scope>NUCLEOTIDE SEQUENCE [LARGE SCALE GENOMIC DNA]</scope>
    <source>
        <strain evidence="5 6">YIM 65646</strain>
    </source>
</reference>
<dbReference type="GO" id="GO:0008643">
    <property type="term" value="P:carbohydrate transport"/>
    <property type="evidence" value="ECO:0007669"/>
    <property type="project" value="InterPro"/>
</dbReference>
<dbReference type="InterPro" id="IPR017871">
    <property type="entry name" value="ABC_transporter-like_CS"/>
</dbReference>
<dbReference type="SUPFAM" id="SSF50331">
    <property type="entry name" value="MOP-like"/>
    <property type="match status" value="1"/>
</dbReference>
<dbReference type="FunFam" id="3.40.50.300:FF:000042">
    <property type="entry name" value="Maltose/maltodextrin ABC transporter, ATP-binding protein"/>
    <property type="match status" value="1"/>
</dbReference>
<dbReference type="PANTHER" id="PTHR43875">
    <property type="entry name" value="MALTODEXTRIN IMPORT ATP-BINDING PROTEIN MSMX"/>
    <property type="match status" value="1"/>
</dbReference>
<organism evidence="5 6">
    <name type="scientific">Phytomonospora endophytica</name>
    <dbReference type="NCBI Taxonomy" id="714109"/>
    <lineage>
        <taxon>Bacteria</taxon>
        <taxon>Bacillati</taxon>
        <taxon>Actinomycetota</taxon>
        <taxon>Actinomycetes</taxon>
        <taxon>Micromonosporales</taxon>
        <taxon>Micromonosporaceae</taxon>
        <taxon>Phytomonospora</taxon>
    </lineage>
</organism>
<dbReference type="SUPFAM" id="SSF52540">
    <property type="entry name" value="P-loop containing nucleoside triphosphate hydrolases"/>
    <property type="match status" value="1"/>
</dbReference>
<dbReference type="Gene3D" id="3.40.50.300">
    <property type="entry name" value="P-loop containing nucleotide triphosphate hydrolases"/>
    <property type="match status" value="1"/>
</dbReference>
<keyword evidence="6" id="KW-1185">Reference proteome</keyword>
<dbReference type="PROSITE" id="PS00211">
    <property type="entry name" value="ABC_TRANSPORTER_1"/>
    <property type="match status" value="1"/>
</dbReference>
<dbReference type="Pfam" id="PF00005">
    <property type="entry name" value="ABC_tran"/>
    <property type="match status" value="1"/>
</dbReference>
<dbReference type="GO" id="GO:0016887">
    <property type="term" value="F:ATP hydrolysis activity"/>
    <property type="evidence" value="ECO:0007669"/>
    <property type="project" value="InterPro"/>
</dbReference>
<dbReference type="Gene3D" id="2.40.50.100">
    <property type="match status" value="1"/>
</dbReference>
<accession>A0A841FSF3</accession>
<keyword evidence="1" id="KW-0813">Transport</keyword>
<dbReference type="GO" id="GO:0055052">
    <property type="term" value="C:ATP-binding cassette (ABC) transporter complex, substrate-binding subunit-containing"/>
    <property type="evidence" value="ECO:0007669"/>
    <property type="project" value="TreeGrafter"/>
</dbReference>
<dbReference type="InterPro" id="IPR001579">
    <property type="entry name" value="Glyco_hydro_18_chit_AS"/>
</dbReference>